<evidence type="ECO:0000256" key="6">
    <source>
        <dbReference type="SAM" id="MobiDB-lite"/>
    </source>
</evidence>
<feature type="zinc finger region" description="C3H1-type" evidence="5">
    <location>
        <begin position="190"/>
        <end position="218"/>
    </location>
</feature>
<accession>A0ABN9XNN1</accession>
<evidence type="ECO:0000256" key="1">
    <source>
        <dbReference type="ARBA" id="ARBA00022723"/>
    </source>
</evidence>
<protein>
    <recommendedName>
        <fullName evidence="7">C3H1-type domain-containing protein</fullName>
    </recommendedName>
</protein>
<feature type="zinc finger region" description="C3H1-type" evidence="5">
    <location>
        <begin position="274"/>
        <end position="301"/>
    </location>
</feature>
<sequence length="447" mass="48232">MSWKAIRKCVWFDVQVVLDFLPDDVGCFHRVPVLFPPGPLTIVLRLWPCSCPEANHVSRLTELSQHKKLILTWRQIYTGAIVRPAFSQGADVVAASDPLLQCNVKKFVGRVGKWDHEKGYGFIECEDTYQLYQRNVFLHKAHFVDGLVVGDTVNFHVELNDKGWPQARALCKQEPLEEAVPTNSAGLPLRPQVGTCSYYAAHGRCRFGMGCRWNHPELEEMQTHQGPQAVTPPPPQQLDWVCSRCGDYQFARNVACRICGTPPVSADGAPVFVAKRPIACKFHLAGFCKLGETCSFQHPAAQPGGAAEAAATEQGRPVPTVVKRSIPCRFFLQGYCRLGTGCDYLHPQGAHGAPAVAQGVPPAQSVPQGPAQTLPRLPVVVTGPAHRAAQVQTVILQPRAAAAAPRGVHCLGAPPAQSPPVVFVTPPPPPAPPPAALPPCAPAAPAP</sequence>
<evidence type="ECO:0000256" key="3">
    <source>
        <dbReference type="ARBA" id="ARBA00022833"/>
    </source>
</evidence>
<name>A0ABN9XNN1_9DINO</name>
<keyword evidence="4" id="KW-0238">DNA-binding</keyword>
<keyword evidence="3 5" id="KW-0862">Zinc</keyword>
<dbReference type="InterPro" id="IPR000571">
    <property type="entry name" value="Znf_CCCH"/>
</dbReference>
<reference evidence="8" key="1">
    <citation type="submission" date="2023-10" db="EMBL/GenBank/DDBJ databases">
        <authorList>
            <person name="Chen Y."/>
            <person name="Shah S."/>
            <person name="Dougan E. K."/>
            <person name="Thang M."/>
            <person name="Chan C."/>
        </authorList>
    </citation>
    <scope>NUCLEOTIDE SEQUENCE [LARGE SCALE GENOMIC DNA]</scope>
</reference>
<dbReference type="Gene3D" id="4.10.1060.10">
    <property type="entry name" value="Zinc finger, RanBP2-type"/>
    <property type="match status" value="1"/>
</dbReference>
<feature type="domain" description="C3H1-type" evidence="7">
    <location>
        <begin position="190"/>
        <end position="218"/>
    </location>
</feature>
<organism evidence="8 9">
    <name type="scientific">Prorocentrum cordatum</name>
    <dbReference type="NCBI Taxonomy" id="2364126"/>
    <lineage>
        <taxon>Eukaryota</taxon>
        <taxon>Sar</taxon>
        <taxon>Alveolata</taxon>
        <taxon>Dinophyceae</taxon>
        <taxon>Prorocentrales</taxon>
        <taxon>Prorocentraceae</taxon>
        <taxon>Prorocentrum</taxon>
    </lineage>
</organism>
<feature type="zinc finger region" description="C3H1-type" evidence="5">
    <location>
        <begin position="323"/>
        <end position="349"/>
    </location>
</feature>
<evidence type="ECO:0000313" key="9">
    <source>
        <dbReference type="Proteomes" id="UP001189429"/>
    </source>
</evidence>
<dbReference type="SMART" id="SM00357">
    <property type="entry name" value="CSP"/>
    <property type="match status" value="1"/>
</dbReference>
<feature type="compositionally biased region" description="Pro residues" evidence="6">
    <location>
        <begin position="425"/>
        <end position="447"/>
    </location>
</feature>
<proteinExistence type="predicted"/>
<feature type="region of interest" description="Disordered" evidence="6">
    <location>
        <begin position="422"/>
        <end position="447"/>
    </location>
</feature>
<dbReference type="SMART" id="SM00356">
    <property type="entry name" value="ZnF_C3H1"/>
    <property type="match status" value="3"/>
</dbReference>
<dbReference type="EMBL" id="CAUYUJ010020945">
    <property type="protein sequence ID" value="CAK0901518.1"/>
    <property type="molecule type" value="Genomic_DNA"/>
</dbReference>
<dbReference type="InterPro" id="IPR012340">
    <property type="entry name" value="NA-bd_OB-fold"/>
</dbReference>
<evidence type="ECO:0000256" key="2">
    <source>
        <dbReference type="ARBA" id="ARBA00022771"/>
    </source>
</evidence>
<feature type="non-terminal residue" evidence="8">
    <location>
        <position position="447"/>
    </location>
</feature>
<keyword evidence="1 5" id="KW-0479">Metal-binding</keyword>
<feature type="domain" description="C3H1-type" evidence="7">
    <location>
        <begin position="323"/>
        <end position="349"/>
    </location>
</feature>
<dbReference type="Pfam" id="PF14608">
    <property type="entry name" value="zf-CCCH_2"/>
    <property type="match status" value="3"/>
</dbReference>
<comment type="caution">
    <text evidence="8">The sequence shown here is derived from an EMBL/GenBank/DDBJ whole genome shotgun (WGS) entry which is preliminary data.</text>
</comment>
<evidence type="ECO:0000313" key="8">
    <source>
        <dbReference type="EMBL" id="CAK0901518.1"/>
    </source>
</evidence>
<dbReference type="SUPFAM" id="SSF90229">
    <property type="entry name" value="CCCH zinc finger"/>
    <property type="match status" value="3"/>
</dbReference>
<dbReference type="PANTHER" id="PTHR12506:SF50">
    <property type="entry name" value="ZINC FINGER CCCH DOMAIN-CONTAINING PROTEIN 26"/>
    <property type="match status" value="1"/>
</dbReference>
<dbReference type="SUPFAM" id="SSF50249">
    <property type="entry name" value="Nucleic acid-binding proteins"/>
    <property type="match status" value="1"/>
</dbReference>
<dbReference type="Gene3D" id="2.40.50.140">
    <property type="entry name" value="Nucleic acid-binding proteins"/>
    <property type="match status" value="1"/>
</dbReference>
<feature type="domain" description="C3H1-type" evidence="7">
    <location>
        <begin position="274"/>
        <end position="301"/>
    </location>
</feature>
<dbReference type="PANTHER" id="PTHR12506">
    <property type="entry name" value="PROTEIN PHOSPHATASE RELATED"/>
    <property type="match status" value="1"/>
</dbReference>
<dbReference type="InterPro" id="IPR050974">
    <property type="entry name" value="Plant_ZF_CCCH"/>
</dbReference>
<dbReference type="Gene3D" id="4.10.1000.10">
    <property type="entry name" value="Zinc finger, CCCH-type"/>
    <property type="match status" value="1"/>
</dbReference>
<keyword evidence="2 5" id="KW-0863">Zinc-finger</keyword>
<evidence type="ECO:0000259" key="7">
    <source>
        <dbReference type="PROSITE" id="PS50103"/>
    </source>
</evidence>
<dbReference type="PROSITE" id="PS50103">
    <property type="entry name" value="ZF_C3H1"/>
    <property type="match status" value="3"/>
</dbReference>
<gene>
    <name evidence="8" type="ORF">PCOR1329_LOCUS78441</name>
</gene>
<dbReference type="InterPro" id="IPR011129">
    <property type="entry name" value="CSD"/>
</dbReference>
<evidence type="ECO:0000256" key="5">
    <source>
        <dbReference type="PROSITE-ProRule" id="PRU00723"/>
    </source>
</evidence>
<dbReference type="InterPro" id="IPR036855">
    <property type="entry name" value="Znf_CCCH_sf"/>
</dbReference>
<dbReference type="Proteomes" id="UP001189429">
    <property type="component" value="Unassembled WGS sequence"/>
</dbReference>
<keyword evidence="9" id="KW-1185">Reference proteome</keyword>
<evidence type="ECO:0000256" key="4">
    <source>
        <dbReference type="ARBA" id="ARBA00023125"/>
    </source>
</evidence>